<feature type="signal peptide" evidence="1">
    <location>
        <begin position="1"/>
        <end position="26"/>
    </location>
</feature>
<organism evidence="2 3">
    <name type="scientific">Anoxybacillus pushchinoensis</name>
    <dbReference type="NCBI Taxonomy" id="150248"/>
    <lineage>
        <taxon>Bacteria</taxon>
        <taxon>Bacillati</taxon>
        <taxon>Bacillota</taxon>
        <taxon>Bacilli</taxon>
        <taxon>Bacillales</taxon>
        <taxon>Anoxybacillaceae</taxon>
        <taxon>Anoxybacillus</taxon>
    </lineage>
</organism>
<dbReference type="RefSeq" id="WP_091701180.1">
    <property type="nucleotide sequence ID" value="NZ_FOJQ01000009.1"/>
</dbReference>
<feature type="chain" id="PRO_5011680936" description="Toxin ETX/toxin MTX2" evidence="1">
    <location>
        <begin position="27"/>
        <end position="297"/>
    </location>
</feature>
<keyword evidence="3" id="KW-1185">Reference proteome</keyword>
<dbReference type="OrthoDB" id="2943851at2"/>
<evidence type="ECO:0000313" key="2">
    <source>
        <dbReference type="EMBL" id="SFA44151.1"/>
    </source>
</evidence>
<dbReference type="EMBL" id="FOJQ01000009">
    <property type="protein sequence ID" value="SFA44151.1"/>
    <property type="molecule type" value="Genomic_DNA"/>
</dbReference>
<name>A0A1I0SXF0_9BACL</name>
<gene>
    <name evidence="2" type="ORF">SAMN05216169_100914</name>
</gene>
<evidence type="ECO:0008006" key="4">
    <source>
        <dbReference type="Google" id="ProtNLM"/>
    </source>
</evidence>
<reference evidence="3" key="1">
    <citation type="submission" date="2016-10" db="EMBL/GenBank/DDBJ databases">
        <authorList>
            <person name="Varghese N."/>
            <person name="Submissions S."/>
        </authorList>
    </citation>
    <scope>NUCLEOTIDE SEQUENCE [LARGE SCALE GENOMIC DNA]</scope>
    <source>
        <strain evidence="3">K1</strain>
    </source>
</reference>
<dbReference type="Proteomes" id="UP000198979">
    <property type="component" value="Unassembled WGS sequence"/>
</dbReference>
<proteinExistence type="predicted"/>
<accession>A0A1I0SXF0</accession>
<sequence length="297" mass="33271">MFKKMFVLVPLLLLFGLFNSASLSFAEEVDKEDNVVKAKNYIENNVTELNDILSSLEKRQGDLDLQEIQAVIDNYYSKNPVPKELVDDKTLTIDDVFPVEKNENSVQQEEAVLDFEELITEAKEDLAEGDSIYEFSNENGVVTVYVSKTGEVMLLDRIAVPTLNLEKNNQVMAAAAWKTTRTERTTGIAYNAFGFKMFTIWAEGNFEYNGTSARHANADGNVQRHFWGSTLVMENRAIGKKRTVTVGSYKYPEVYTRVYFEASFGIRWAGVTMTSATVEAYVGGSQTGSVYGGTKKL</sequence>
<evidence type="ECO:0000256" key="1">
    <source>
        <dbReference type="SAM" id="SignalP"/>
    </source>
</evidence>
<keyword evidence="1" id="KW-0732">Signal</keyword>
<dbReference type="AlphaFoldDB" id="A0A1I0SXF0"/>
<protein>
    <recommendedName>
        <fullName evidence="4">Toxin ETX/toxin MTX2</fullName>
    </recommendedName>
</protein>
<evidence type="ECO:0000313" key="3">
    <source>
        <dbReference type="Proteomes" id="UP000198979"/>
    </source>
</evidence>